<dbReference type="InterPro" id="IPR045828">
    <property type="entry name" value="PKD_Bacteroidetes"/>
</dbReference>
<sequence length="1662" mass="170031">GSTTDTVVLDASGNGTVTVVGAMINQMIELSSISVGSCVTPLTNTATITVNPLPAITSLTTNSPICAGEDAIFTIVGTPDAVVDYTLNTVAQSINLDALGNGTITVTAATVDQTVALTLITNPTTTCSLVVTDTATITVNPLPTVTSLTTNSPICAGEDAIFTIVGTPDGVVDYTDNTGAQSITLDASGNGVVTIIGALVDQTITLSLITNPATTCSSVVTNTAIITVNPLPVLTSLSGNGPICAGEDAIFTVVGTPDAVVDYTLNTVAQSITLDALGNGTIIVTAAAVDQTVALTLITNPTTTCSLVVTDTATITVNPLPTVTSLTTNSPICAGEDAVFTIVGTPDAVVDYTDNIGAKSITLDGSGNGVVTIVGALVDQTITLSLITNPTTTCSSVVTDATTITVVLLPVLTSLSGNGPICAGEDAIFTLDGTANATVTYTLDGGTTTDTVILDASGNGTVTVVGAMINQMIELSSISVGSCVSSLTDTETIIVNPLPTITSLTTNGPICAGEDAIFTIVGTPDAVVDYTLNTVAQSITLDALGNGTITVTVATVDQTVALTLITNPTTTCSSVVTDTATITVNPLPTVTSLTTNSPICEGEDAIFTLVGTPDAVVDYTDNTGAQSITLDASGNGVVTIVGALVDQTITLSLITNPTTTCSSVVTNTATITVNPLPVLTSLSGNGPICAGSDAIFTIVGTPDAVVDYTLNTVAQSITLDALGNGTITVTAATVDQTIGLTLITNPTTTCSLVVTDTATITVNPLPTVTSLTTNSPICEGEDAIFTIVGTPDATVSYTITGVVATQTVLLDASGNGIITVTAATTDQTVTLSFIENTTTNCISPLTNTATIVVNAIPDVTSVIGNGPICENEDAIFTIVGTPNATVSYAITGVATTQTIVLDASGNGIITVAGAMATQTINLIDIFIGSCLRNLSNSATVVVNPLPNVTSITNNGPICSATNAVFTITGTPGSQVSYTGVSGLPASPVTLSASGSATVMVANATTNQTINLTLVTNPTTSCNSALTMTSTVVISAATTLTLISDVATENQTICENFSLSSINYQVLGTATNVVVTGLPTGVTSSYNAVTGVASISGTPSAPGVYPYTITTTGGCAPQATDNGVITVTIAPTVTIVNNTPTICDGEAMDVTITSDVPGATIYWTASAQGINEIISGNGVGPIVLNQNLTLQTGQFLPVDLVVTTYGVADCIGQTQTFTVRINPIPSVDYTVIDDSICSGETTQISLFSDDYPGASFSWTSEVVSGGTVSGMSNGSGSMITDTLTTANLTASTVVYHVTPTMGICAGTVVDITITVNPVPVDDLTFSGSINAICSGEMPNVTVASGNNNVVYEWSVQLNGVAVTGGVTSGVSTSNIHLIDHVLTTTGLVAGTAVYTFTPRLGDCLGVPRQYTQIVNPLPQPVLLDGSICVELSTGLVFQSHHLDSGIPNTANYDFNWYFNGAPIPTATQSTYDATEAGSYYVEVQNITTGCSNTSNTITVNEINNATDFTYTVTNAFTDNATITITVIDGNGSLLYQLDDRDLQDSNVFTGVSAGEHIVTVVDEKGCTYLEKSILVVDYPKFFTPNGDGYNETWNIFSLRGQSNTKIYIFDRYGKLIKQISPESQGWDGTFNGKQLPSADYWFTVEYEENQQKKVFKAHFSLKR</sequence>
<feature type="domain" description="PKD-like" evidence="1">
    <location>
        <begin position="1234"/>
        <end position="1318"/>
    </location>
</feature>
<comment type="caution">
    <text evidence="2">The sequence shown here is derived from an EMBL/GenBank/DDBJ whole genome shotgun (WGS) entry which is preliminary data.</text>
</comment>
<reference evidence="2 3" key="1">
    <citation type="submission" date="2024-09" db="EMBL/GenBank/DDBJ databases">
        <authorList>
            <person name="Sun Q."/>
            <person name="Mori K."/>
        </authorList>
    </citation>
    <scope>NUCLEOTIDE SEQUENCE [LARGE SCALE GENOMIC DNA]</scope>
    <source>
        <strain evidence="2 3">CECT 7955</strain>
    </source>
</reference>
<dbReference type="Proteomes" id="UP001589607">
    <property type="component" value="Unassembled WGS sequence"/>
</dbReference>
<feature type="domain" description="PKD-like" evidence="1">
    <location>
        <begin position="1330"/>
        <end position="1417"/>
    </location>
</feature>
<feature type="non-terminal residue" evidence="2">
    <location>
        <position position="1"/>
    </location>
</feature>
<accession>A0ABV5GQ58</accession>
<protein>
    <submittedName>
        <fullName evidence="2">T9SS type B sorting domain-containing protein</fullName>
    </submittedName>
</protein>
<dbReference type="InterPro" id="IPR026341">
    <property type="entry name" value="T9SS_type_B"/>
</dbReference>
<name>A0ABV5GQ58_9FLAO</name>
<feature type="domain" description="PKD-like" evidence="1">
    <location>
        <begin position="1140"/>
        <end position="1224"/>
    </location>
</feature>
<dbReference type="Pfam" id="PF13585">
    <property type="entry name" value="CHU_C"/>
    <property type="match status" value="1"/>
</dbReference>
<gene>
    <name evidence="2" type="ORF">ACFFVF_13475</name>
</gene>
<evidence type="ECO:0000259" key="1">
    <source>
        <dbReference type="Pfam" id="PF19406"/>
    </source>
</evidence>
<dbReference type="InterPro" id="IPR013783">
    <property type="entry name" value="Ig-like_fold"/>
</dbReference>
<dbReference type="Pfam" id="PF19406">
    <property type="entry name" value="PKD_5"/>
    <property type="match status" value="3"/>
</dbReference>
<proteinExistence type="predicted"/>
<dbReference type="RefSeq" id="WP_379678061.1">
    <property type="nucleotide sequence ID" value="NZ_JBHMEY010000057.1"/>
</dbReference>
<evidence type="ECO:0000313" key="2">
    <source>
        <dbReference type="EMBL" id="MFB9097527.1"/>
    </source>
</evidence>
<evidence type="ECO:0000313" key="3">
    <source>
        <dbReference type="Proteomes" id="UP001589607"/>
    </source>
</evidence>
<dbReference type="EMBL" id="JBHMEY010000057">
    <property type="protein sequence ID" value="MFB9097527.1"/>
    <property type="molecule type" value="Genomic_DNA"/>
</dbReference>
<keyword evidence="3" id="KW-1185">Reference proteome</keyword>
<dbReference type="Gene3D" id="2.60.40.10">
    <property type="entry name" value="Immunoglobulins"/>
    <property type="match status" value="1"/>
</dbReference>
<dbReference type="NCBIfam" id="TIGR04131">
    <property type="entry name" value="Bac_Flav_CTERM"/>
    <property type="match status" value="1"/>
</dbReference>
<organism evidence="2 3">
    <name type="scientific">Flavobacterium jumunjinense</name>
    <dbReference type="NCBI Taxonomy" id="998845"/>
    <lineage>
        <taxon>Bacteria</taxon>
        <taxon>Pseudomonadati</taxon>
        <taxon>Bacteroidota</taxon>
        <taxon>Flavobacteriia</taxon>
        <taxon>Flavobacteriales</taxon>
        <taxon>Flavobacteriaceae</taxon>
        <taxon>Flavobacterium</taxon>
    </lineage>
</organism>